<reference evidence="2" key="1">
    <citation type="submission" date="2018-02" db="EMBL/GenBank/DDBJ databases">
        <title>Rhizophora mucronata_Transcriptome.</title>
        <authorList>
            <person name="Meera S.P."/>
            <person name="Sreeshan A."/>
            <person name="Augustine A."/>
        </authorList>
    </citation>
    <scope>NUCLEOTIDE SEQUENCE</scope>
    <source>
        <tissue evidence="2">Leaf</tissue>
    </source>
</reference>
<evidence type="ECO:0000313" key="2">
    <source>
        <dbReference type="EMBL" id="MBX42934.1"/>
    </source>
</evidence>
<name>A0A2P2NKH2_RHIMU</name>
<protein>
    <submittedName>
        <fullName evidence="2">Uncharacterized protein</fullName>
    </submittedName>
</protein>
<dbReference type="AlphaFoldDB" id="A0A2P2NKH2"/>
<accession>A0A2P2NKH2</accession>
<feature type="signal peptide" evidence="1">
    <location>
        <begin position="1"/>
        <end position="16"/>
    </location>
</feature>
<evidence type="ECO:0000256" key="1">
    <source>
        <dbReference type="SAM" id="SignalP"/>
    </source>
</evidence>
<dbReference type="EMBL" id="GGEC01062450">
    <property type="protein sequence ID" value="MBX42934.1"/>
    <property type="molecule type" value="Transcribed_RNA"/>
</dbReference>
<keyword evidence="1" id="KW-0732">Signal</keyword>
<organism evidence="2">
    <name type="scientific">Rhizophora mucronata</name>
    <name type="common">Asiatic mangrove</name>
    <dbReference type="NCBI Taxonomy" id="61149"/>
    <lineage>
        <taxon>Eukaryota</taxon>
        <taxon>Viridiplantae</taxon>
        <taxon>Streptophyta</taxon>
        <taxon>Embryophyta</taxon>
        <taxon>Tracheophyta</taxon>
        <taxon>Spermatophyta</taxon>
        <taxon>Magnoliopsida</taxon>
        <taxon>eudicotyledons</taxon>
        <taxon>Gunneridae</taxon>
        <taxon>Pentapetalae</taxon>
        <taxon>rosids</taxon>
        <taxon>fabids</taxon>
        <taxon>Malpighiales</taxon>
        <taxon>Rhizophoraceae</taxon>
        <taxon>Rhizophora</taxon>
    </lineage>
</organism>
<feature type="chain" id="PRO_5015198175" evidence="1">
    <location>
        <begin position="17"/>
        <end position="44"/>
    </location>
</feature>
<sequence>MISWLLILIILTRMGSHHFCLTFEIHPLFAGLIAGICKKRKKGL</sequence>
<proteinExistence type="predicted"/>